<comment type="subcellular location">
    <subcellularLocation>
        <location evidence="1">Cytoplasmic vesicle</location>
        <location evidence="1">Clathrin-coated vesicle</location>
    </subcellularLocation>
    <subcellularLocation>
        <location evidence="2">Golgi apparatus</location>
    </subcellularLocation>
    <subcellularLocation>
        <location evidence="3">Membrane</location>
        <location evidence="3">Clathrin-coated pit</location>
    </subcellularLocation>
</comment>
<dbReference type="Gene3D" id="1.25.40.90">
    <property type="match status" value="1"/>
</dbReference>
<dbReference type="SMART" id="SM00273">
    <property type="entry name" value="ENTH"/>
    <property type="match status" value="1"/>
</dbReference>
<dbReference type="GO" id="GO:0005546">
    <property type="term" value="F:phosphatidylinositol-4,5-bisphosphate binding"/>
    <property type="evidence" value="ECO:0007669"/>
    <property type="project" value="TreeGrafter"/>
</dbReference>
<dbReference type="GO" id="GO:0072583">
    <property type="term" value="P:clathrin-dependent endocytosis"/>
    <property type="evidence" value="ECO:0007669"/>
    <property type="project" value="InterPro"/>
</dbReference>
<dbReference type="InterPro" id="IPR048050">
    <property type="entry name" value="ANTH_N_plant"/>
</dbReference>
<dbReference type="PANTHER" id="PTHR22951:SF76">
    <property type="entry name" value="OS09G0468150 PROTEIN"/>
    <property type="match status" value="1"/>
</dbReference>
<evidence type="ECO:0000256" key="7">
    <source>
        <dbReference type="ARBA" id="ARBA00023176"/>
    </source>
</evidence>
<dbReference type="InterPro" id="IPR013809">
    <property type="entry name" value="ENTH"/>
</dbReference>
<evidence type="ECO:0000256" key="4">
    <source>
        <dbReference type="ARBA" id="ARBA00022583"/>
    </source>
</evidence>
<keyword evidence="11" id="KW-1185">Reference proteome</keyword>
<evidence type="ECO:0000256" key="2">
    <source>
        <dbReference type="ARBA" id="ARBA00004555"/>
    </source>
</evidence>
<accession>A0A9D4ZQX6</accession>
<dbReference type="GO" id="GO:0000149">
    <property type="term" value="F:SNARE binding"/>
    <property type="evidence" value="ECO:0007669"/>
    <property type="project" value="TreeGrafter"/>
</dbReference>
<evidence type="ECO:0000313" key="10">
    <source>
        <dbReference type="EMBL" id="KAI5082646.1"/>
    </source>
</evidence>
<dbReference type="EMBL" id="JABFUD020000003">
    <property type="protein sequence ID" value="KAI5082646.1"/>
    <property type="molecule type" value="Genomic_DNA"/>
</dbReference>
<dbReference type="InterPro" id="IPR008942">
    <property type="entry name" value="ENTH_VHS"/>
</dbReference>
<dbReference type="GO" id="GO:0005545">
    <property type="term" value="F:1-phosphatidylinositol binding"/>
    <property type="evidence" value="ECO:0007669"/>
    <property type="project" value="TreeGrafter"/>
</dbReference>
<dbReference type="GO" id="GO:0032050">
    <property type="term" value="F:clathrin heavy chain binding"/>
    <property type="evidence" value="ECO:0007669"/>
    <property type="project" value="TreeGrafter"/>
</dbReference>
<keyword evidence="4" id="KW-0254">Endocytosis</keyword>
<evidence type="ECO:0000313" key="11">
    <source>
        <dbReference type="Proteomes" id="UP000886520"/>
    </source>
</evidence>
<dbReference type="Pfam" id="PF07651">
    <property type="entry name" value="ANTH"/>
    <property type="match status" value="1"/>
</dbReference>
<evidence type="ECO:0000256" key="1">
    <source>
        <dbReference type="ARBA" id="ARBA00004132"/>
    </source>
</evidence>
<sequence>MVLCIQRVLKVRVLRISGFLKDRFTIARVRLHSDRPIAALQMCVICATSHTEKPPSKELVKLVLKAGTGSRMCVSHCVSLLMHRLNKTKSWIVALKCLTLIHQALQHGGFIYQDQFLSLNPRSGGKNLLNFSRFRDRSSPLAWEASSWIRWYAGFLETLIKASATPSIGHDLSSLQNDAVIAGILPLEALLREIGHCPLITDILQQGSHVLISDAFRLVVKDCITKHNELRIHMKEACERLDGLTVLQITELLRVYEIVNSERDTFVTLTEHAVSMNLLHPKACLDHRILKDDELMNIKAAIAEAVRVSKAAVAQMSRRKDASLGSFVSPLKLLPLGIWKSSEGR</sequence>
<dbReference type="Proteomes" id="UP000886520">
    <property type="component" value="Chromosome 2"/>
</dbReference>
<organism evidence="10 11">
    <name type="scientific">Adiantum capillus-veneris</name>
    <name type="common">Maidenhair fern</name>
    <dbReference type="NCBI Taxonomy" id="13818"/>
    <lineage>
        <taxon>Eukaryota</taxon>
        <taxon>Viridiplantae</taxon>
        <taxon>Streptophyta</taxon>
        <taxon>Embryophyta</taxon>
        <taxon>Tracheophyta</taxon>
        <taxon>Polypodiopsida</taxon>
        <taxon>Polypodiidae</taxon>
        <taxon>Polypodiales</taxon>
        <taxon>Pteridineae</taxon>
        <taxon>Pteridaceae</taxon>
        <taxon>Vittarioideae</taxon>
        <taxon>Adiantum</taxon>
    </lineage>
</organism>
<dbReference type="OrthoDB" id="44015at2759"/>
<dbReference type="PANTHER" id="PTHR22951">
    <property type="entry name" value="CLATHRIN ASSEMBLY PROTEIN"/>
    <property type="match status" value="1"/>
</dbReference>
<gene>
    <name evidence="10" type="ORF">GOP47_0002389</name>
</gene>
<evidence type="ECO:0000259" key="9">
    <source>
        <dbReference type="PROSITE" id="PS50942"/>
    </source>
</evidence>
<evidence type="ECO:0000256" key="8">
    <source>
        <dbReference type="ARBA" id="ARBA00023329"/>
    </source>
</evidence>
<proteinExistence type="predicted"/>
<keyword evidence="6" id="KW-0472">Membrane</keyword>
<dbReference type="CDD" id="cd16987">
    <property type="entry name" value="ANTH_N_AP180_plant"/>
    <property type="match status" value="1"/>
</dbReference>
<evidence type="ECO:0000256" key="6">
    <source>
        <dbReference type="ARBA" id="ARBA00023136"/>
    </source>
</evidence>
<dbReference type="AlphaFoldDB" id="A0A9D4ZQX6"/>
<feature type="domain" description="ENTH" evidence="9">
    <location>
        <begin position="32"/>
        <end position="170"/>
    </location>
</feature>
<reference evidence="10" key="1">
    <citation type="submission" date="2021-01" db="EMBL/GenBank/DDBJ databases">
        <title>Adiantum capillus-veneris genome.</title>
        <authorList>
            <person name="Fang Y."/>
            <person name="Liao Q."/>
        </authorList>
    </citation>
    <scope>NUCLEOTIDE SEQUENCE</scope>
    <source>
        <strain evidence="10">H3</strain>
        <tissue evidence="10">Leaf</tissue>
    </source>
</reference>
<evidence type="ECO:0000256" key="5">
    <source>
        <dbReference type="ARBA" id="ARBA00023034"/>
    </source>
</evidence>
<dbReference type="GO" id="GO:0005794">
    <property type="term" value="C:Golgi apparatus"/>
    <property type="evidence" value="ECO:0007669"/>
    <property type="project" value="UniProtKB-SubCell"/>
</dbReference>
<dbReference type="InterPro" id="IPR045192">
    <property type="entry name" value="AP180-like"/>
</dbReference>
<keyword evidence="8" id="KW-0968">Cytoplasmic vesicle</keyword>
<protein>
    <recommendedName>
        <fullName evidence="9">ENTH domain-containing protein</fullName>
    </recommendedName>
</protein>
<dbReference type="GO" id="GO:0048268">
    <property type="term" value="P:clathrin coat assembly"/>
    <property type="evidence" value="ECO:0007669"/>
    <property type="project" value="InterPro"/>
</dbReference>
<dbReference type="GO" id="GO:0006900">
    <property type="term" value="P:vesicle budding from membrane"/>
    <property type="evidence" value="ECO:0007669"/>
    <property type="project" value="TreeGrafter"/>
</dbReference>
<dbReference type="SUPFAM" id="SSF48464">
    <property type="entry name" value="ENTH/VHS domain"/>
    <property type="match status" value="1"/>
</dbReference>
<keyword evidence="7" id="KW-0168">Coated pit</keyword>
<keyword evidence="5" id="KW-0333">Golgi apparatus</keyword>
<dbReference type="PROSITE" id="PS50942">
    <property type="entry name" value="ENTH"/>
    <property type="match status" value="1"/>
</dbReference>
<dbReference type="InterPro" id="IPR011417">
    <property type="entry name" value="ANTH_dom"/>
</dbReference>
<name>A0A9D4ZQX6_ADICA</name>
<dbReference type="GO" id="GO:0030136">
    <property type="term" value="C:clathrin-coated vesicle"/>
    <property type="evidence" value="ECO:0007669"/>
    <property type="project" value="UniProtKB-SubCell"/>
</dbReference>
<evidence type="ECO:0000256" key="3">
    <source>
        <dbReference type="ARBA" id="ARBA00004600"/>
    </source>
</evidence>
<dbReference type="GO" id="GO:0005905">
    <property type="term" value="C:clathrin-coated pit"/>
    <property type="evidence" value="ECO:0007669"/>
    <property type="project" value="UniProtKB-SubCell"/>
</dbReference>
<comment type="caution">
    <text evidence="10">The sequence shown here is derived from an EMBL/GenBank/DDBJ whole genome shotgun (WGS) entry which is preliminary data.</text>
</comment>